<evidence type="ECO:0000259" key="1">
    <source>
        <dbReference type="Pfam" id="PF07944"/>
    </source>
</evidence>
<accession>A0A286RCK6</accession>
<dbReference type="KEGG" id="ttf:THTE_1086"/>
<dbReference type="GO" id="GO:0005975">
    <property type="term" value="P:carbohydrate metabolic process"/>
    <property type="evidence" value="ECO:0007669"/>
    <property type="project" value="InterPro"/>
</dbReference>
<dbReference type="Pfam" id="PF20736">
    <property type="entry name" value="Glyco_hydro127M"/>
    <property type="match status" value="1"/>
</dbReference>
<evidence type="ECO:0000313" key="3">
    <source>
        <dbReference type="EMBL" id="ASV73688.1"/>
    </source>
</evidence>
<dbReference type="SUPFAM" id="SSF48208">
    <property type="entry name" value="Six-hairpin glycosidases"/>
    <property type="match status" value="1"/>
</dbReference>
<reference evidence="3 4" key="1">
    <citation type="journal article" name="Front. Microbiol.">
        <title>Sugar Metabolism of the First Thermophilic Planctomycete Thermogutta terrifontis: Comparative Genomic and Transcriptomic Approaches.</title>
        <authorList>
            <person name="Elcheninov A.G."/>
            <person name="Menzel P."/>
            <person name="Gudbergsdottir S.R."/>
            <person name="Slesarev A.I."/>
            <person name="Kadnikov V.V."/>
            <person name="Krogh A."/>
            <person name="Bonch-Osmolovskaya E.A."/>
            <person name="Peng X."/>
            <person name="Kublanov I.V."/>
        </authorList>
    </citation>
    <scope>NUCLEOTIDE SEQUENCE [LARGE SCALE GENOMIC DNA]</scope>
    <source>
        <strain evidence="3 4">R1</strain>
    </source>
</reference>
<feature type="domain" description="Non-reducing end beta-L-arabinofuranosidase-like GH127 middle" evidence="2">
    <location>
        <begin position="399"/>
        <end position="495"/>
    </location>
</feature>
<keyword evidence="4" id="KW-1185">Reference proteome</keyword>
<gene>
    <name evidence="3" type="ORF">THTE_1086</name>
</gene>
<dbReference type="InterPro" id="IPR012878">
    <property type="entry name" value="Beta-AFase-like_GH127_cat"/>
</dbReference>
<dbReference type="RefSeq" id="WP_157731708.1">
    <property type="nucleotide sequence ID" value="NZ_CP018477.1"/>
</dbReference>
<dbReference type="InterPro" id="IPR008928">
    <property type="entry name" value="6-hairpin_glycosidase_sf"/>
</dbReference>
<dbReference type="PANTHER" id="PTHR43465:SF2">
    <property type="entry name" value="DUF1680 DOMAIN PROTEIN (AFU_ORTHOLOGUE AFUA_1G08910)"/>
    <property type="match status" value="1"/>
</dbReference>
<evidence type="ECO:0000313" key="4">
    <source>
        <dbReference type="Proteomes" id="UP000215086"/>
    </source>
</evidence>
<protein>
    <recommendedName>
        <fullName evidence="5">Glycosyl hydrolase (DUF1680)</fullName>
    </recommendedName>
</protein>
<evidence type="ECO:0000259" key="2">
    <source>
        <dbReference type="Pfam" id="PF20736"/>
    </source>
</evidence>
<evidence type="ECO:0008006" key="5">
    <source>
        <dbReference type="Google" id="ProtNLM"/>
    </source>
</evidence>
<dbReference type="EMBL" id="CP018477">
    <property type="protein sequence ID" value="ASV73688.1"/>
    <property type="molecule type" value="Genomic_DNA"/>
</dbReference>
<name>A0A286RCK6_9BACT</name>
<sequence length="619" mass="69959">MDPFKSGNLEPRRTVCIFACGVLWLVAVTVASGETPWRQVPLQDVQIKGEMGRRIDVTIENNILQIDISRDFLAPFQSRNQKGGYVGLGKLLDSIVRLAVHTGDPRLRELKDQIIREILATQEEDGYIGIMEPSSRMWSLWDIHEMSYLVYALATDHHFFGTEDSLQAARRLADYIISNWEAHPDNQPGGGSITVYMAVTGLENAFLLLSEEANDSRYKDFVVNFRKLPEWQARIVVGRHGQIEGHIYAYLCRSIAQLRLDDQQFDPRLWQASRQALDFLLHREGMVITGECGDHECWHDSQSGTINLGETCATAYLIRWLDELLRREKKSLYGDIMERVIYNGLFAAQSPDGRRIRYYPPFDGPRSYFSSDTYCCPNNYRRIVAELAGMVGYQTEQGVAINLYTAGQLKLRLPGGQVATITQRTDYPHDGVITLTVSLAQPEAFELRLRIPRYCEEASVKLPDQSEAVVVKGGDWAIFSRTWKDGDEVVLTIPMKLRLVRGRRAQSGRVAVMYGPLVFCLSRQAHADLKDVDLRLITLNPETLEGPFRDEAVHPGGLACRVKAWAPGAWYPHAPTNYTLKLTEFADPTGEATYFHVPNPYDPAFVEDELIVPTKDGSP</sequence>
<dbReference type="InterPro" id="IPR049174">
    <property type="entry name" value="Beta-AFase-like"/>
</dbReference>
<dbReference type="OrthoDB" id="224275at2"/>
<dbReference type="Proteomes" id="UP000215086">
    <property type="component" value="Chromosome"/>
</dbReference>
<dbReference type="AlphaFoldDB" id="A0A286RCK6"/>
<organism evidence="3 4">
    <name type="scientific">Thermogutta terrifontis</name>
    <dbReference type="NCBI Taxonomy" id="1331910"/>
    <lineage>
        <taxon>Bacteria</taxon>
        <taxon>Pseudomonadati</taxon>
        <taxon>Planctomycetota</taxon>
        <taxon>Planctomycetia</taxon>
        <taxon>Pirellulales</taxon>
        <taxon>Thermoguttaceae</taxon>
        <taxon>Thermogutta</taxon>
    </lineage>
</organism>
<proteinExistence type="predicted"/>
<dbReference type="PANTHER" id="PTHR43465">
    <property type="entry name" value="DUF1680 DOMAIN PROTEIN (AFU_ORTHOLOGUE AFUA_1G08910)"/>
    <property type="match status" value="1"/>
</dbReference>
<dbReference type="Pfam" id="PF07944">
    <property type="entry name" value="Beta-AFase-like_GH127_cat"/>
    <property type="match status" value="1"/>
</dbReference>
<feature type="domain" description="Non-reducing end beta-L-arabinofuranosidase-like GH127 catalytic" evidence="1">
    <location>
        <begin position="88"/>
        <end position="388"/>
    </location>
</feature>
<dbReference type="InterPro" id="IPR049046">
    <property type="entry name" value="Beta-AFase-like_GH127_middle"/>
</dbReference>